<reference evidence="2 3" key="1">
    <citation type="journal article" date="2013" name="PLoS Genet.">
        <title>The genome and development-dependent transcriptomes of Pyronema confluens: a window into fungal evolution.</title>
        <authorList>
            <person name="Traeger S."/>
            <person name="Altegoer F."/>
            <person name="Freitag M."/>
            <person name="Gabaldon T."/>
            <person name="Kempken F."/>
            <person name="Kumar A."/>
            <person name="Marcet-Houben M."/>
            <person name="Poggeler S."/>
            <person name="Stajich J.E."/>
            <person name="Nowrousian M."/>
        </authorList>
    </citation>
    <scope>NUCLEOTIDE SEQUENCE [LARGE SCALE GENOMIC DNA]</scope>
    <source>
        <strain evidence="3">CBS 100304</strain>
        <tissue evidence="2">Vegetative mycelium</tissue>
    </source>
</reference>
<feature type="compositionally biased region" description="Low complexity" evidence="1">
    <location>
        <begin position="1"/>
        <end position="14"/>
    </location>
</feature>
<feature type="compositionally biased region" description="Polar residues" evidence="1">
    <location>
        <begin position="15"/>
        <end position="36"/>
    </location>
</feature>
<evidence type="ECO:0000256" key="1">
    <source>
        <dbReference type="SAM" id="MobiDB-lite"/>
    </source>
</evidence>
<organism evidence="2 3">
    <name type="scientific">Pyronema omphalodes (strain CBS 100304)</name>
    <name type="common">Pyronema confluens</name>
    <dbReference type="NCBI Taxonomy" id="1076935"/>
    <lineage>
        <taxon>Eukaryota</taxon>
        <taxon>Fungi</taxon>
        <taxon>Dikarya</taxon>
        <taxon>Ascomycota</taxon>
        <taxon>Pezizomycotina</taxon>
        <taxon>Pezizomycetes</taxon>
        <taxon>Pezizales</taxon>
        <taxon>Pyronemataceae</taxon>
        <taxon>Pyronema</taxon>
    </lineage>
</organism>
<feature type="region of interest" description="Disordered" evidence="1">
    <location>
        <begin position="72"/>
        <end position="115"/>
    </location>
</feature>
<keyword evidence="3" id="KW-1185">Reference proteome</keyword>
<dbReference type="AlphaFoldDB" id="U4LJH9"/>
<evidence type="ECO:0000313" key="3">
    <source>
        <dbReference type="Proteomes" id="UP000018144"/>
    </source>
</evidence>
<dbReference type="EMBL" id="HF935720">
    <property type="protein sequence ID" value="CCX12613.1"/>
    <property type="molecule type" value="Genomic_DNA"/>
</dbReference>
<protein>
    <submittedName>
        <fullName evidence="2">Uncharacterized protein</fullName>
    </submittedName>
</protein>
<gene>
    <name evidence="2" type="ORF">PCON_12207</name>
</gene>
<accession>U4LJH9</accession>
<evidence type="ECO:0000313" key="2">
    <source>
        <dbReference type="EMBL" id="CCX12613.1"/>
    </source>
</evidence>
<name>U4LJH9_PYROM</name>
<dbReference type="Proteomes" id="UP000018144">
    <property type="component" value="Unassembled WGS sequence"/>
</dbReference>
<proteinExistence type="predicted"/>
<sequence length="270" mass="30076">MEPSISAPTSTPTTGNTLAKFTTNTDRTRESTQTSGACDEVDPGIGIVQPDIGDSPISTAKGHLLDIDIVKTKRPPPESETQALRQAKMIKSEPSEEVESSPVLPSSEATESFNNNHPHPAYLPANTEEIAYSSWSTIYGRLTQDNNNLVWFNCNISDKCNWSDPRRWSVFNHLKTNHGLERNNYELHCLEILRLYGTTKLTGDAHANQTNSWTCGRCRCVIPIRAIKRKPKDQDVVTLVTGLTRATEHLYEEHQIVIGIRDIFPDGCST</sequence>
<feature type="region of interest" description="Disordered" evidence="1">
    <location>
        <begin position="1"/>
        <end position="44"/>
    </location>
</feature>